<comment type="caution">
    <text evidence="5">The sequence shown here is derived from an EMBL/GenBank/DDBJ whole genome shotgun (WGS) entry which is preliminary data.</text>
</comment>
<dbReference type="Pfam" id="PF00535">
    <property type="entry name" value="Glycos_transf_2"/>
    <property type="match status" value="1"/>
</dbReference>
<evidence type="ECO:0000313" key="5">
    <source>
        <dbReference type="EMBL" id="NMH91918.1"/>
    </source>
</evidence>
<dbReference type="InterPro" id="IPR029044">
    <property type="entry name" value="Nucleotide-diphossugar_trans"/>
</dbReference>
<feature type="domain" description="Glycosyltransferase 2-like" evidence="4">
    <location>
        <begin position="13"/>
        <end position="127"/>
    </location>
</feature>
<dbReference type="AlphaFoldDB" id="A0A848DGW3"/>
<comment type="similarity">
    <text evidence="1">Belongs to the glycosyltransferase 2 family.</text>
</comment>
<dbReference type="InterPro" id="IPR001173">
    <property type="entry name" value="Glyco_trans_2-like"/>
</dbReference>
<dbReference type="RefSeq" id="WP_169412466.1">
    <property type="nucleotide sequence ID" value="NZ_JAAXKZ010000027.1"/>
</dbReference>
<protein>
    <submittedName>
        <fullName evidence="5">Glycosyltransferase family 2 protein</fullName>
    </submittedName>
</protein>
<evidence type="ECO:0000313" key="6">
    <source>
        <dbReference type="Proteomes" id="UP000586918"/>
    </source>
</evidence>
<keyword evidence="2" id="KW-0328">Glycosyltransferase</keyword>
<dbReference type="PANTHER" id="PTHR43685">
    <property type="entry name" value="GLYCOSYLTRANSFERASE"/>
    <property type="match status" value="1"/>
</dbReference>
<dbReference type="GO" id="GO:0016757">
    <property type="term" value="F:glycosyltransferase activity"/>
    <property type="evidence" value="ECO:0007669"/>
    <property type="project" value="UniProtKB-KW"/>
</dbReference>
<dbReference type="SUPFAM" id="SSF53448">
    <property type="entry name" value="Nucleotide-diphospho-sugar transferases"/>
    <property type="match status" value="1"/>
</dbReference>
<gene>
    <name evidence="5" type="ORF">HF519_10085</name>
</gene>
<dbReference type="PANTHER" id="PTHR43685:SF5">
    <property type="entry name" value="GLYCOSYLTRANSFERASE EPSE-RELATED"/>
    <property type="match status" value="1"/>
</dbReference>
<evidence type="ECO:0000256" key="3">
    <source>
        <dbReference type="ARBA" id="ARBA00022679"/>
    </source>
</evidence>
<organism evidence="5 6">
    <name type="scientific">Pseudonocardia bannensis</name>
    <dbReference type="NCBI Taxonomy" id="630973"/>
    <lineage>
        <taxon>Bacteria</taxon>
        <taxon>Bacillati</taxon>
        <taxon>Actinomycetota</taxon>
        <taxon>Actinomycetes</taxon>
        <taxon>Pseudonocardiales</taxon>
        <taxon>Pseudonocardiaceae</taxon>
        <taxon>Pseudonocardia</taxon>
    </lineage>
</organism>
<evidence type="ECO:0000256" key="2">
    <source>
        <dbReference type="ARBA" id="ARBA00022676"/>
    </source>
</evidence>
<accession>A0A848DGW3</accession>
<proteinExistence type="inferred from homology"/>
<keyword evidence="3 5" id="KW-0808">Transferase</keyword>
<evidence type="ECO:0000259" key="4">
    <source>
        <dbReference type="Pfam" id="PF00535"/>
    </source>
</evidence>
<reference evidence="5 6" key="1">
    <citation type="submission" date="2020-04" db="EMBL/GenBank/DDBJ databases">
        <authorList>
            <person name="Klaysubun C."/>
            <person name="Duangmal K."/>
            <person name="Lipun K."/>
        </authorList>
    </citation>
    <scope>NUCLEOTIDE SEQUENCE [LARGE SCALE GENOMIC DNA]</scope>
    <source>
        <strain evidence="5 6">DSM 45300</strain>
    </source>
</reference>
<dbReference type="Gene3D" id="3.90.550.10">
    <property type="entry name" value="Spore Coat Polysaccharide Biosynthesis Protein SpsA, Chain A"/>
    <property type="match status" value="1"/>
</dbReference>
<dbReference type="InterPro" id="IPR050834">
    <property type="entry name" value="Glycosyltransf_2"/>
</dbReference>
<sequence length="288" mass="31751">MDGKMTSRPTIAVVIPTLGASATKLLRLLTSIQKQSFPPHEVVVVSQGPVLLPDSLLTAYGFENARVIRSETGLSRARNRGLEALQCDWDIVALPDDDVWYSDNAFEKAWGLLERTGAEALSGSLYLPGRIPSRHQFPNQTIDLDASNVWSGSIEAAYFFRRRFIHGVGGYDESLGLGSRTPWQSGEGTDLLLRGIKKGYRVLGAPDIEVWEDPQPVSGGLIGFERHRKYGRGTGRVYRLRYSVPARILFTLRSIGAVVTARSRPRLLAKSAALLGRIEGMMGICLKR</sequence>
<dbReference type="CDD" id="cd00761">
    <property type="entry name" value="Glyco_tranf_GTA_type"/>
    <property type="match status" value="1"/>
</dbReference>
<evidence type="ECO:0000256" key="1">
    <source>
        <dbReference type="ARBA" id="ARBA00006739"/>
    </source>
</evidence>
<dbReference type="EMBL" id="JAAXKZ010000027">
    <property type="protein sequence ID" value="NMH91918.1"/>
    <property type="molecule type" value="Genomic_DNA"/>
</dbReference>
<name>A0A848DGW3_9PSEU</name>
<dbReference type="Proteomes" id="UP000586918">
    <property type="component" value="Unassembled WGS sequence"/>
</dbReference>
<keyword evidence="6" id="KW-1185">Reference proteome</keyword>